<protein>
    <submittedName>
        <fullName evidence="6">Unannotated protein</fullName>
    </submittedName>
</protein>
<dbReference type="CDD" id="cd14332">
    <property type="entry name" value="UBA_RuvA_C"/>
    <property type="match status" value="1"/>
</dbReference>
<feature type="domain" description="Helix-hairpin-helix DNA-binding motif class 1" evidence="5">
    <location>
        <begin position="76"/>
        <end position="95"/>
    </location>
</feature>
<keyword evidence="1" id="KW-0963">Cytoplasm</keyword>
<keyword evidence="4" id="KW-0234">DNA repair</keyword>
<dbReference type="HAMAP" id="MF_00031">
    <property type="entry name" value="DNA_HJ_migration_RuvA"/>
    <property type="match status" value="1"/>
</dbReference>
<dbReference type="SUPFAM" id="SSF46929">
    <property type="entry name" value="DNA helicase RuvA subunit, C-terminal domain"/>
    <property type="match status" value="1"/>
</dbReference>
<dbReference type="AlphaFoldDB" id="A0A6J6DAD3"/>
<dbReference type="Pfam" id="PF14520">
    <property type="entry name" value="HHH_5"/>
    <property type="match status" value="1"/>
</dbReference>
<dbReference type="GO" id="GO:0003677">
    <property type="term" value="F:DNA binding"/>
    <property type="evidence" value="ECO:0007669"/>
    <property type="project" value="UniProtKB-KW"/>
</dbReference>
<dbReference type="InterPro" id="IPR000085">
    <property type="entry name" value="RuvA"/>
</dbReference>
<evidence type="ECO:0000256" key="2">
    <source>
        <dbReference type="ARBA" id="ARBA00022763"/>
    </source>
</evidence>
<organism evidence="6">
    <name type="scientific">freshwater metagenome</name>
    <dbReference type="NCBI Taxonomy" id="449393"/>
    <lineage>
        <taxon>unclassified sequences</taxon>
        <taxon>metagenomes</taxon>
        <taxon>ecological metagenomes</taxon>
    </lineage>
</organism>
<keyword evidence="2" id="KW-0227">DNA damage</keyword>
<proteinExistence type="inferred from homology"/>
<evidence type="ECO:0000259" key="5">
    <source>
        <dbReference type="SMART" id="SM00278"/>
    </source>
</evidence>
<dbReference type="Gene3D" id="1.10.150.20">
    <property type="entry name" value="5' to 3' exonuclease, C-terminal subdomain"/>
    <property type="match status" value="1"/>
</dbReference>
<sequence>MIGRVIGEVIERIDGPHHSLVTVLVSGLGIEVHAPRVDLEQATEQARIDLFTDFVIREDAMTLYGFATSARRSLFRLLQTVTGVGPKVALTILATTETDDLMEAIVDGDLAYLERIPGIGKKVASRISLELREKMSLPKGGSKSSVRNDVVSALINLGYGEREASAAASELGAGVEIDVALKEALSRLNRTKR</sequence>
<dbReference type="Pfam" id="PF01330">
    <property type="entry name" value="RuvA_N"/>
    <property type="match status" value="1"/>
</dbReference>
<dbReference type="GO" id="GO:0006281">
    <property type="term" value="P:DNA repair"/>
    <property type="evidence" value="ECO:0007669"/>
    <property type="project" value="UniProtKB-KW"/>
</dbReference>
<dbReference type="GO" id="GO:0009379">
    <property type="term" value="C:Holliday junction helicase complex"/>
    <property type="evidence" value="ECO:0007669"/>
    <property type="project" value="InterPro"/>
</dbReference>
<evidence type="ECO:0000313" key="6">
    <source>
        <dbReference type="EMBL" id="CAB4560871.1"/>
    </source>
</evidence>
<dbReference type="InterPro" id="IPR011114">
    <property type="entry name" value="RuvA_C"/>
</dbReference>
<dbReference type="GO" id="GO:0006310">
    <property type="term" value="P:DNA recombination"/>
    <property type="evidence" value="ECO:0007669"/>
    <property type="project" value="InterPro"/>
</dbReference>
<dbReference type="InterPro" id="IPR012340">
    <property type="entry name" value="NA-bd_OB-fold"/>
</dbReference>
<dbReference type="GO" id="GO:0009378">
    <property type="term" value="F:four-way junction helicase activity"/>
    <property type="evidence" value="ECO:0007669"/>
    <property type="project" value="InterPro"/>
</dbReference>
<dbReference type="InterPro" id="IPR003583">
    <property type="entry name" value="Hlx-hairpin-Hlx_DNA-bd_motif"/>
</dbReference>
<evidence type="ECO:0000256" key="4">
    <source>
        <dbReference type="ARBA" id="ARBA00023204"/>
    </source>
</evidence>
<dbReference type="Pfam" id="PF07499">
    <property type="entry name" value="RuvA_C"/>
    <property type="match status" value="1"/>
</dbReference>
<dbReference type="Gene3D" id="1.10.8.10">
    <property type="entry name" value="DNA helicase RuvA subunit, C-terminal domain"/>
    <property type="match status" value="1"/>
</dbReference>
<dbReference type="EMBL" id="CAEZTJ010000010">
    <property type="protein sequence ID" value="CAB4560871.1"/>
    <property type="molecule type" value="Genomic_DNA"/>
</dbReference>
<reference evidence="6" key="1">
    <citation type="submission" date="2020-05" db="EMBL/GenBank/DDBJ databases">
        <authorList>
            <person name="Chiriac C."/>
            <person name="Salcher M."/>
            <person name="Ghai R."/>
            <person name="Kavagutti S V."/>
        </authorList>
    </citation>
    <scope>NUCLEOTIDE SEQUENCE</scope>
</reference>
<gene>
    <name evidence="6" type="ORF">UFOPK1650_00164</name>
</gene>
<keyword evidence="3" id="KW-0238">DNA-binding</keyword>
<dbReference type="GO" id="GO:0005524">
    <property type="term" value="F:ATP binding"/>
    <property type="evidence" value="ECO:0007669"/>
    <property type="project" value="InterPro"/>
</dbReference>
<dbReference type="SUPFAM" id="SSF50249">
    <property type="entry name" value="Nucleic acid-binding proteins"/>
    <property type="match status" value="1"/>
</dbReference>
<evidence type="ECO:0000256" key="3">
    <source>
        <dbReference type="ARBA" id="ARBA00023125"/>
    </source>
</evidence>
<feature type="domain" description="Helix-hairpin-helix DNA-binding motif class 1" evidence="5">
    <location>
        <begin position="111"/>
        <end position="130"/>
    </location>
</feature>
<dbReference type="InterPro" id="IPR010994">
    <property type="entry name" value="RuvA_2-like"/>
</dbReference>
<dbReference type="Gene3D" id="2.40.50.140">
    <property type="entry name" value="Nucleic acid-binding proteins"/>
    <property type="match status" value="1"/>
</dbReference>
<dbReference type="InterPro" id="IPR013849">
    <property type="entry name" value="DNA_helicase_Holl-junc_RuvA_I"/>
</dbReference>
<dbReference type="InterPro" id="IPR036267">
    <property type="entry name" value="RuvA_C_sf"/>
</dbReference>
<evidence type="ECO:0000256" key="1">
    <source>
        <dbReference type="ARBA" id="ARBA00022490"/>
    </source>
</evidence>
<dbReference type="SMART" id="SM00278">
    <property type="entry name" value="HhH1"/>
    <property type="match status" value="2"/>
</dbReference>
<accession>A0A6J6DAD3</accession>
<name>A0A6J6DAD3_9ZZZZ</name>
<dbReference type="SUPFAM" id="SSF47781">
    <property type="entry name" value="RuvA domain 2-like"/>
    <property type="match status" value="1"/>
</dbReference>
<dbReference type="NCBIfam" id="TIGR00084">
    <property type="entry name" value="ruvA"/>
    <property type="match status" value="1"/>
</dbReference>